<dbReference type="AlphaFoldDB" id="A0AAD7QS96"/>
<evidence type="ECO:0000313" key="2">
    <source>
        <dbReference type="Proteomes" id="UP001217417"/>
    </source>
</evidence>
<proteinExistence type="predicted"/>
<sequence>MAFALFCFVLLAVIFNFPWQSFIARSRHTVGISTSRTSPMGFIVLQGRVIVLVCSAFCRCCTF</sequence>
<gene>
    <name evidence="1" type="ORF">POJ06DRAFT_253116</name>
</gene>
<evidence type="ECO:0000313" key="1">
    <source>
        <dbReference type="EMBL" id="KAJ8100572.1"/>
    </source>
</evidence>
<name>A0AAD7QS96_9ASCO</name>
<dbReference type="GeneID" id="80882762"/>
<protein>
    <submittedName>
        <fullName evidence="1">Uncharacterized protein</fullName>
    </submittedName>
</protein>
<reference evidence="1" key="1">
    <citation type="submission" date="2023-03" db="EMBL/GenBank/DDBJ databases">
        <title>Near-Complete genome sequence of Lipomyces tetrasporous NRRL Y-64009, an oleaginous yeast capable of growing on lignocellulosic hydrolysates.</title>
        <authorList>
            <consortium name="Lawrence Berkeley National Laboratory"/>
            <person name="Jagtap S.S."/>
            <person name="Liu J.-J."/>
            <person name="Walukiewicz H.E."/>
            <person name="Pangilinan J."/>
            <person name="Lipzen A."/>
            <person name="Ahrendt S."/>
            <person name="Koriabine M."/>
            <person name="Cobaugh K."/>
            <person name="Salamov A."/>
            <person name="Yoshinaga Y."/>
            <person name="Ng V."/>
            <person name="Daum C."/>
            <person name="Grigoriev I.V."/>
            <person name="Slininger P.J."/>
            <person name="Dien B.S."/>
            <person name="Jin Y.-S."/>
            <person name="Rao C.V."/>
        </authorList>
    </citation>
    <scope>NUCLEOTIDE SEQUENCE</scope>
    <source>
        <strain evidence="1">NRRL Y-64009</strain>
    </source>
</reference>
<accession>A0AAD7QS96</accession>
<organism evidence="1 2">
    <name type="scientific">Lipomyces tetrasporus</name>
    <dbReference type="NCBI Taxonomy" id="54092"/>
    <lineage>
        <taxon>Eukaryota</taxon>
        <taxon>Fungi</taxon>
        <taxon>Dikarya</taxon>
        <taxon>Ascomycota</taxon>
        <taxon>Saccharomycotina</taxon>
        <taxon>Lipomycetes</taxon>
        <taxon>Lipomycetales</taxon>
        <taxon>Lipomycetaceae</taxon>
        <taxon>Lipomyces</taxon>
    </lineage>
</organism>
<comment type="caution">
    <text evidence="1">The sequence shown here is derived from an EMBL/GenBank/DDBJ whole genome shotgun (WGS) entry which is preliminary data.</text>
</comment>
<dbReference type="RefSeq" id="XP_056044022.1">
    <property type="nucleotide sequence ID" value="XM_056187596.1"/>
</dbReference>
<dbReference type="EMBL" id="JARPMG010000005">
    <property type="protein sequence ID" value="KAJ8100572.1"/>
    <property type="molecule type" value="Genomic_DNA"/>
</dbReference>
<keyword evidence="2" id="KW-1185">Reference proteome</keyword>
<dbReference type="Proteomes" id="UP001217417">
    <property type="component" value="Unassembled WGS sequence"/>
</dbReference>